<dbReference type="EMBL" id="CP091430">
    <property type="protein sequence ID" value="UVI31195.1"/>
    <property type="molecule type" value="Genomic_DNA"/>
</dbReference>
<evidence type="ECO:0000313" key="2">
    <source>
        <dbReference type="Proteomes" id="UP001057877"/>
    </source>
</evidence>
<gene>
    <name evidence="1" type="ORF">L1F29_04955</name>
</gene>
<evidence type="ECO:0000313" key="1">
    <source>
        <dbReference type="EMBL" id="UVI31195.1"/>
    </source>
</evidence>
<evidence type="ECO:0008006" key="3">
    <source>
        <dbReference type="Google" id="ProtNLM"/>
    </source>
</evidence>
<dbReference type="RefSeq" id="WP_258387259.1">
    <property type="nucleotide sequence ID" value="NZ_CP091430.1"/>
</dbReference>
<sequence>MKCIECNAEIEDYEPEYCCSGWMCGCMGLPIDPPLCEECEKRPEGIGTTE</sequence>
<protein>
    <recommendedName>
        <fullName evidence="3">Phage protein</fullName>
    </recommendedName>
</protein>
<keyword evidence="2" id="KW-1185">Reference proteome</keyword>
<name>A0ABY5SEQ4_9BACL</name>
<accession>A0ABY5SEQ4</accession>
<dbReference type="Proteomes" id="UP001057877">
    <property type="component" value="Chromosome"/>
</dbReference>
<reference evidence="1" key="1">
    <citation type="submission" date="2022-01" db="EMBL/GenBank/DDBJ databases">
        <title>Paenibacillus spongiae sp. nov., isolated from marine sponge.</title>
        <authorList>
            <person name="Li Z."/>
            <person name="Zhang M."/>
        </authorList>
    </citation>
    <scope>NUCLEOTIDE SEQUENCE</scope>
    <source>
        <strain evidence="1">PHS-Z3</strain>
    </source>
</reference>
<proteinExistence type="predicted"/>
<organism evidence="1 2">
    <name type="scientific">Paenibacillus spongiae</name>
    <dbReference type="NCBI Taxonomy" id="2909671"/>
    <lineage>
        <taxon>Bacteria</taxon>
        <taxon>Bacillati</taxon>
        <taxon>Bacillota</taxon>
        <taxon>Bacilli</taxon>
        <taxon>Bacillales</taxon>
        <taxon>Paenibacillaceae</taxon>
        <taxon>Paenibacillus</taxon>
    </lineage>
</organism>